<dbReference type="AlphaFoldDB" id="A0A397ZC83"/>
<dbReference type="InterPro" id="IPR003954">
    <property type="entry name" value="RRM_euk-type"/>
</dbReference>
<dbReference type="InterPro" id="IPR050502">
    <property type="entry name" value="Euk_RNA-bind_prot"/>
</dbReference>
<feature type="domain" description="RRM" evidence="7">
    <location>
        <begin position="95"/>
        <end position="168"/>
    </location>
</feature>
<feature type="domain" description="RRM" evidence="7">
    <location>
        <begin position="7"/>
        <end position="84"/>
    </location>
</feature>
<dbReference type="Pfam" id="PF00076">
    <property type="entry name" value="RRM_1"/>
    <property type="match status" value="4"/>
</dbReference>
<dbReference type="Pfam" id="PF00658">
    <property type="entry name" value="MLLE"/>
    <property type="match status" value="1"/>
</dbReference>
<dbReference type="PANTHER" id="PTHR48025:SF1">
    <property type="entry name" value="RRM DOMAIN-CONTAINING PROTEIN"/>
    <property type="match status" value="1"/>
</dbReference>
<feature type="region of interest" description="Disordered" evidence="6">
    <location>
        <begin position="455"/>
        <end position="496"/>
    </location>
</feature>
<evidence type="ECO:0000256" key="5">
    <source>
        <dbReference type="PROSITE-ProRule" id="PRU00176"/>
    </source>
</evidence>
<dbReference type="InterPro" id="IPR000504">
    <property type="entry name" value="RRM_dom"/>
</dbReference>
<accession>A0A397ZC83</accession>
<feature type="domain" description="RRM" evidence="7">
    <location>
        <begin position="287"/>
        <end position="386"/>
    </location>
</feature>
<dbReference type="SUPFAM" id="SSF54928">
    <property type="entry name" value="RNA-binding domain, RBD"/>
    <property type="match status" value="2"/>
</dbReference>
<evidence type="ECO:0000256" key="6">
    <source>
        <dbReference type="SAM" id="MobiDB-lite"/>
    </source>
</evidence>
<feature type="domain" description="RRM" evidence="7">
    <location>
        <begin position="184"/>
        <end position="264"/>
    </location>
</feature>
<evidence type="ECO:0008006" key="11">
    <source>
        <dbReference type="Google" id="ProtNLM"/>
    </source>
</evidence>
<dbReference type="EMBL" id="CM010632">
    <property type="protein sequence ID" value="RID63247.1"/>
    <property type="molecule type" value="Genomic_DNA"/>
</dbReference>
<evidence type="ECO:0000256" key="4">
    <source>
        <dbReference type="ARBA" id="ARBA00022884"/>
    </source>
</evidence>
<dbReference type="GO" id="GO:0005737">
    <property type="term" value="C:cytoplasm"/>
    <property type="evidence" value="ECO:0007669"/>
    <property type="project" value="UniProtKB-SubCell"/>
</dbReference>
<keyword evidence="4 5" id="KW-0694">RNA-binding</keyword>
<evidence type="ECO:0000259" key="8">
    <source>
        <dbReference type="PROSITE" id="PS51309"/>
    </source>
</evidence>
<dbReference type="SMART" id="SM00361">
    <property type="entry name" value="RRM_1"/>
    <property type="match status" value="2"/>
</dbReference>
<dbReference type="SUPFAM" id="SSF63570">
    <property type="entry name" value="PABC (PABP) domain"/>
    <property type="match status" value="1"/>
</dbReference>
<dbReference type="GO" id="GO:0003723">
    <property type="term" value="F:RNA binding"/>
    <property type="evidence" value="ECO:0007669"/>
    <property type="project" value="UniProtKB-UniRule"/>
</dbReference>
<evidence type="ECO:0000256" key="1">
    <source>
        <dbReference type="ARBA" id="ARBA00004496"/>
    </source>
</evidence>
<dbReference type="InterPro" id="IPR036053">
    <property type="entry name" value="PABP-dom"/>
</dbReference>
<reference evidence="9 10" key="1">
    <citation type="submission" date="2018-06" db="EMBL/GenBank/DDBJ databases">
        <title>WGS assembly of Brassica rapa FPsc.</title>
        <authorList>
            <person name="Bowman J."/>
            <person name="Kohchi T."/>
            <person name="Yamato K."/>
            <person name="Jenkins J."/>
            <person name="Shu S."/>
            <person name="Ishizaki K."/>
            <person name="Yamaoka S."/>
            <person name="Nishihama R."/>
            <person name="Nakamura Y."/>
            <person name="Berger F."/>
            <person name="Adam C."/>
            <person name="Aki S."/>
            <person name="Althoff F."/>
            <person name="Araki T."/>
            <person name="Arteaga-Vazquez M."/>
            <person name="Balasubrmanian S."/>
            <person name="Bauer D."/>
            <person name="Boehm C."/>
            <person name="Briginshaw L."/>
            <person name="Caballero-Perez J."/>
            <person name="Catarino B."/>
            <person name="Chen F."/>
            <person name="Chiyoda S."/>
            <person name="Chovatia M."/>
            <person name="Davies K."/>
            <person name="Delmans M."/>
            <person name="Demura T."/>
            <person name="Dierschke T."/>
            <person name="Dolan L."/>
            <person name="Dorantes-Acosta A."/>
            <person name="Eklund D."/>
            <person name="Florent S."/>
            <person name="Flores-Sandoval E."/>
            <person name="Fujiyama A."/>
            <person name="Fukuzawa H."/>
            <person name="Galik B."/>
            <person name="Grimanelli D."/>
            <person name="Grimwood J."/>
            <person name="Grossniklaus U."/>
            <person name="Hamada T."/>
            <person name="Haseloff J."/>
            <person name="Hetherington A."/>
            <person name="Higo A."/>
            <person name="Hirakawa Y."/>
            <person name="Hundley H."/>
            <person name="Ikeda Y."/>
            <person name="Inoue K."/>
            <person name="Inoue S."/>
            <person name="Ishida S."/>
            <person name="Jia Q."/>
            <person name="Kakita M."/>
            <person name="Kanazawa T."/>
            <person name="Kawai Y."/>
            <person name="Kawashima T."/>
            <person name="Kennedy M."/>
            <person name="Kinose K."/>
            <person name="Kinoshita T."/>
            <person name="Kohara Y."/>
            <person name="Koide E."/>
            <person name="Komatsu K."/>
            <person name="Kopischke S."/>
            <person name="Kubo M."/>
            <person name="Kyozuka J."/>
            <person name="Lagercrantz U."/>
            <person name="Lin S."/>
            <person name="Lindquist E."/>
            <person name="Lipzen A."/>
            <person name="Lu C."/>
            <person name="Luna E."/>
            <person name="Martienssen R."/>
            <person name="Minamino N."/>
            <person name="Mizutani M."/>
            <person name="Mizutani M."/>
            <person name="Mochizuki N."/>
            <person name="Monte I."/>
            <person name="Mosher R."/>
            <person name="Nagasaki H."/>
            <person name="Nakagami H."/>
            <person name="Naramoto S."/>
            <person name="Nishitani K."/>
            <person name="Ohtani M."/>
            <person name="Okamoto T."/>
            <person name="Okumura M."/>
            <person name="Phillips J."/>
            <person name="Pollak B."/>
            <person name="Reinders A."/>
            <person name="Roevekamp M."/>
            <person name="Sano R."/>
            <person name="Sawa S."/>
            <person name="Schmid M."/>
            <person name="Shirakawa M."/>
            <person name="Solano R."/>
            <person name="Spunde A."/>
            <person name="Suetsugu N."/>
            <person name="Sugano S."/>
            <person name="Sugiyama A."/>
            <person name="Sun R."/>
            <person name="Suzuki Y."/>
            <person name="Takenaka M."/>
            <person name="Takezawa D."/>
            <person name="Tomogane H."/>
            <person name="Tsuzuki M."/>
            <person name="Ueda T."/>
            <person name="Umeda M."/>
            <person name="Ward J."/>
            <person name="Watanabe Y."/>
            <person name="Yazaki K."/>
            <person name="Yokoyama R."/>
            <person name="Yoshitake Y."/>
            <person name="Yotsui I."/>
            <person name="Zachgo S."/>
            <person name="Schmutz J."/>
        </authorList>
    </citation>
    <scope>NUCLEOTIDE SEQUENCE [LARGE SCALE GENOMIC DNA]</scope>
    <source>
        <strain evidence="10">cv. B-3</strain>
    </source>
</reference>
<dbReference type="SMART" id="SM00517">
    <property type="entry name" value="PolyA"/>
    <property type="match status" value="1"/>
</dbReference>
<dbReference type="InterPro" id="IPR012677">
    <property type="entry name" value="Nucleotide-bd_a/b_plait_sf"/>
</dbReference>
<evidence type="ECO:0000313" key="10">
    <source>
        <dbReference type="Proteomes" id="UP000264353"/>
    </source>
</evidence>
<gene>
    <name evidence="9" type="ORF">BRARA_E02267</name>
</gene>
<proteinExistence type="inferred from homology"/>
<dbReference type="SMART" id="SM00360">
    <property type="entry name" value="RRM"/>
    <property type="match status" value="4"/>
</dbReference>
<dbReference type="PROSITE" id="PS51309">
    <property type="entry name" value="PABC"/>
    <property type="match status" value="1"/>
</dbReference>
<protein>
    <recommendedName>
        <fullName evidence="11">Polyadenylate-binding protein</fullName>
    </recommendedName>
</protein>
<comment type="subcellular location">
    <subcellularLocation>
        <location evidence="1">Cytoplasm</location>
    </subcellularLocation>
</comment>
<evidence type="ECO:0000313" key="9">
    <source>
        <dbReference type="EMBL" id="RID63247.1"/>
    </source>
</evidence>
<sequence length="521" mass="58430">MAEAGYTLLYVGDIEPTVTDYVLFDAFSQASQVSSARVSGYSITRKSSYGYVSFHHSRDAQRALEMMNRTTINGKEIRAIYHVHDPSLLRKGWVGCILIKNLEESIGHKALYDTFRSFGSILRFKLATNNDTGRSKGFGFVQYENEESALKAIGYLNGMHLNDEKIYVGPFLQRDSPYDKGIFTDIYVKNFSKSLADEELEKIFGEFGPTTNCLIIRKGEVRQGKSKGYGFVSFENPEDAEKAVEALNGKKFEDKEWLVTKSKMTYKNGYNLKRGLKYYINISQGLNYLCVKKLHKSVTDEILKDYFSPYGTIISCKVMQDSSGVSRGSGIVAFSKPEEASKAKQCITLFGTEKLILVVVFPCIQMEEINWKKKIRKQVYVDLAMSLANATPEQQRTMLGESLYPMVEQLEPESAAKITGMLLEMDQTKVLHLLESFVALESKVAEATAILRTVKEQQQQQHRGGSESASGSKSSLSPDSKPSLSTSFISPKPKSLARVNSRLSIGERSVVLLTNRFDSFE</sequence>
<dbReference type="Gene3D" id="1.10.1900.10">
    <property type="entry name" value="c-terminal domain of poly(a) binding protein"/>
    <property type="match status" value="1"/>
</dbReference>
<feature type="compositionally biased region" description="Low complexity" evidence="6">
    <location>
        <begin position="466"/>
        <end position="487"/>
    </location>
</feature>
<feature type="domain" description="PABC" evidence="8">
    <location>
        <begin position="379"/>
        <end position="456"/>
    </location>
</feature>
<keyword evidence="3" id="KW-0963">Cytoplasm</keyword>
<comment type="similarity">
    <text evidence="2">Belongs to the polyadenylate-binding protein type-1 family.</text>
</comment>
<evidence type="ECO:0000259" key="7">
    <source>
        <dbReference type="PROSITE" id="PS50102"/>
    </source>
</evidence>
<evidence type="ECO:0000256" key="2">
    <source>
        <dbReference type="ARBA" id="ARBA00008557"/>
    </source>
</evidence>
<name>A0A397ZC83_BRACM</name>
<dbReference type="InterPro" id="IPR002004">
    <property type="entry name" value="PABP_HYD_C"/>
</dbReference>
<dbReference type="PANTHER" id="PTHR48025">
    <property type="entry name" value="OS02G0815200 PROTEIN"/>
    <property type="match status" value="1"/>
</dbReference>
<dbReference type="Gene3D" id="3.30.70.330">
    <property type="match status" value="4"/>
</dbReference>
<dbReference type="Proteomes" id="UP000264353">
    <property type="component" value="Chromosome A5"/>
</dbReference>
<dbReference type="InterPro" id="IPR035979">
    <property type="entry name" value="RBD_domain_sf"/>
</dbReference>
<organism evidence="9 10">
    <name type="scientific">Brassica campestris</name>
    <name type="common">Field mustard</name>
    <dbReference type="NCBI Taxonomy" id="3711"/>
    <lineage>
        <taxon>Eukaryota</taxon>
        <taxon>Viridiplantae</taxon>
        <taxon>Streptophyta</taxon>
        <taxon>Embryophyta</taxon>
        <taxon>Tracheophyta</taxon>
        <taxon>Spermatophyta</taxon>
        <taxon>Magnoliopsida</taxon>
        <taxon>eudicotyledons</taxon>
        <taxon>Gunneridae</taxon>
        <taxon>Pentapetalae</taxon>
        <taxon>rosids</taxon>
        <taxon>malvids</taxon>
        <taxon>Brassicales</taxon>
        <taxon>Brassicaceae</taxon>
        <taxon>Brassiceae</taxon>
        <taxon>Brassica</taxon>
    </lineage>
</organism>
<dbReference type="PROSITE" id="PS50102">
    <property type="entry name" value="RRM"/>
    <property type="match status" value="4"/>
</dbReference>
<evidence type="ECO:0000256" key="3">
    <source>
        <dbReference type="ARBA" id="ARBA00022490"/>
    </source>
</evidence>